<feature type="transmembrane region" description="Helical" evidence="2">
    <location>
        <begin position="128"/>
        <end position="151"/>
    </location>
</feature>
<keyword evidence="2" id="KW-0472">Membrane</keyword>
<evidence type="ECO:0000256" key="2">
    <source>
        <dbReference type="SAM" id="Phobius"/>
    </source>
</evidence>
<sequence length="199" mass="22279">MLFRSKSNSAQPTVPEDDAAASRTVQAGKGHPTPKRKTSEALNKRPLVPADRKAAGKTARVAARAQRDREYQAMQTGDEKYLPAKDKGPVRRYVRDHVDARWNLGEFFLPIAMVFVVMTFAFATNAAVSTVVVLTLYVVVLVTVIDAFVMWRGLKKRILTKFGADTYLKGLAMYAVMRGFQIRRARLPKPQVKHGEYPV</sequence>
<proteinExistence type="predicted"/>
<keyword evidence="2" id="KW-0812">Transmembrane</keyword>
<evidence type="ECO:0000313" key="4">
    <source>
        <dbReference type="Proteomes" id="UP000293764"/>
    </source>
</evidence>
<name>A0A4Q5N182_9MICO</name>
<gene>
    <name evidence="3" type="ORF">EUA98_14355</name>
</gene>
<feature type="compositionally biased region" description="Polar residues" evidence="1">
    <location>
        <begin position="1"/>
        <end position="12"/>
    </location>
</feature>
<dbReference type="RefSeq" id="WP_130103378.1">
    <property type="nucleotide sequence ID" value="NZ_SDWW01000037.1"/>
</dbReference>
<evidence type="ECO:0000256" key="1">
    <source>
        <dbReference type="SAM" id="MobiDB-lite"/>
    </source>
</evidence>
<keyword evidence="2" id="KW-1133">Transmembrane helix</keyword>
<evidence type="ECO:0000313" key="3">
    <source>
        <dbReference type="EMBL" id="RYV50297.1"/>
    </source>
</evidence>
<organism evidence="3 4">
    <name type="scientific">Pengzhenrongella frigida</name>
    <dbReference type="NCBI Taxonomy" id="1259133"/>
    <lineage>
        <taxon>Bacteria</taxon>
        <taxon>Bacillati</taxon>
        <taxon>Actinomycetota</taxon>
        <taxon>Actinomycetes</taxon>
        <taxon>Micrococcales</taxon>
        <taxon>Pengzhenrongella</taxon>
    </lineage>
</organism>
<reference evidence="3 4" key="1">
    <citation type="submission" date="2019-01" db="EMBL/GenBank/DDBJ databases">
        <title>Novel species of Cellulomonas.</title>
        <authorList>
            <person name="Liu Q."/>
            <person name="Xin Y.-H."/>
        </authorList>
    </citation>
    <scope>NUCLEOTIDE SEQUENCE [LARGE SCALE GENOMIC DNA]</scope>
    <source>
        <strain evidence="3 4">HLT2-17</strain>
    </source>
</reference>
<protein>
    <submittedName>
        <fullName evidence="3">DUF3043 domain-containing protein</fullName>
    </submittedName>
</protein>
<comment type="caution">
    <text evidence="3">The sequence shown here is derived from an EMBL/GenBank/DDBJ whole genome shotgun (WGS) entry which is preliminary data.</text>
</comment>
<dbReference type="Proteomes" id="UP000293764">
    <property type="component" value="Unassembled WGS sequence"/>
</dbReference>
<dbReference type="EMBL" id="SDWW01000037">
    <property type="protein sequence ID" value="RYV50297.1"/>
    <property type="molecule type" value="Genomic_DNA"/>
</dbReference>
<feature type="transmembrane region" description="Helical" evidence="2">
    <location>
        <begin position="102"/>
        <end position="122"/>
    </location>
</feature>
<accession>A0A4Q5N182</accession>
<keyword evidence="4" id="KW-1185">Reference proteome</keyword>
<dbReference type="OrthoDB" id="5194448at2"/>
<dbReference type="AlphaFoldDB" id="A0A4Q5N182"/>
<dbReference type="InterPro" id="IPR021403">
    <property type="entry name" value="DUF3043"/>
</dbReference>
<feature type="region of interest" description="Disordered" evidence="1">
    <location>
        <begin position="1"/>
        <end position="59"/>
    </location>
</feature>
<dbReference type="Pfam" id="PF11241">
    <property type="entry name" value="DUF3043"/>
    <property type="match status" value="1"/>
</dbReference>